<gene>
    <name evidence="1" type="ORF">LCGC14_0258140</name>
</gene>
<evidence type="ECO:0000313" key="1">
    <source>
        <dbReference type="EMBL" id="KKN87360.1"/>
    </source>
</evidence>
<dbReference type="AlphaFoldDB" id="A0A0F9U2A6"/>
<protein>
    <submittedName>
        <fullName evidence="1">Uncharacterized protein</fullName>
    </submittedName>
</protein>
<reference evidence="1" key="1">
    <citation type="journal article" date="2015" name="Nature">
        <title>Complex archaea that bridge the gap between prokaryotes and eukaryotes.</title>
        <authorList>
            <person name="Spang A."/>
            <person name="Saw J.H."/>
            <person name="Jorgensen S.L."/>
            <person name="Zaremba-Niedzwiedzka K."/>
            <person name="Martijn J."/>
            <person name="Lind A.E."/>
            <person name="van Eijk R."/>
            <person name="Schleper C."/>
            <person name="Guy L."/>
            <person name="Ettema T.J."/>
        </authorList>
    </citation>
    <scope>NUCLEOTIDE SEQUENCE</scope>
</reference>
<comment type="caution">
    <text evidence="1">The sequence shown here is derived from an EMBL/GenBank/DDBJ whole genome shotgun (WGS) entry which is preliminary data.</text>
</comment>
<sequence>MAETTREELGVVIRSHLEMLRSDRTTAIALEDVVAVARCNAKIQVLEDVSAEASGADADPLMVMAYGAPPIDERVDERYKIAGWLRGFDALARAARRTVSVVTVEEVLTAIAAAIEAGEYKKMGLKYEDTK</sequence>
<dbReference type="EMBL" id="LAZR01000138">
    <property type="protein sequence ID" value="KKN87360.1"/>
    <property type="molecule type" value="Genomic_DNA"/>
</dbReference>
<name>A0A0F9U2A6_9ZZZZ</name>
<organism evidence="1">
    <name type="scientific">marine sediment metagenome</name>
    <dbReference type="NCBI Taxonomy" id="412755"/>
    <lineage>
        <taxon>unclassified sequences</taxon>
        <taxon>metagenomes</taxon>
        <taxon>ecological metagenomes</taxon>
    </lineage>
</organism>
<accession>A0A0F9U2A6</accession>
<proteinExistence type="predicted"/>